<dbReference type="InterPro" id="IPR031314">
    <property type="entry name" value="DNK_dom"/>
</dbReference>
<keyword evidence="17" id="KW-1185">Reference proteome</keyword>
<dbReference type="InterPro" id="IPR042530">
    <property type="entry name" value="EME1/EME2_C"/>
</dbReference>
<dbReference type="FunFam" id="1.10.150.670:FF:000002">
    <property type="entry name" value="Crossover junction endonuclease EME1"/>
    <property type="match status" value="1"/>
</dbReference>
<feature type="region of interest" description="Disordered" evidence="14">
    <location>
        <begin position="395"/>
        <end position="464"/>
    </location>
</feature>
<evidence type="ECO:0000313" key="17">
    <source>
        <dbReference type="Proteomes" id="UP001487740"/>
    </source>
</evidence>
<accession>A0AAW0T3Y5</accession>
<keyword evidence="12" id="KW-0539">Nucleus</keyword>
<comment type="cofactor">
    <cofactor evidence="1">
        <name>Mg(2+)</name>
        <dbReference type="ChEBI" id="CHEBI:18420"/>
    </cofactor>
</comment>
<dbReference type="GO" id="GO:0048476">
    <property type="term" value="C:Holliday junction resolvase complex"/>
    <property type="evidence" value="ECO:0007669"/>
    <property type="project" value="InterPro"/>
</dbReference>
<keyword evidence="7" id="KW-0227">DNA damage</keyword>
<dbReference type="SUPFAM" id="SSF52540">
    <property type="entry name" value="P-loop containing nucleoside triphosphate hydrolases"/>
    <property type="match status" value="1"/>
</dbReference>
<evidence type="ECO:0000256" key="6">
    <source>
        <dbReference type="ARBA" id="ARBA00022759"/>
    </source>
</evidence>
<dbReference type="PANTHER" id="PTHR21077">
    <property type="entry name" value="EME1 PROTEIN"/>
    <property type="match status" value="1"/>
</dbReference>
<keyword evidence="10" id="KW-0233">DNA recombination</keyword>
<dbReference type="CDD" id="cd01673">
    <property type="entry name" value="dNK"/>
    <property type="match status" value="1"/>
</dbReference>
<keyword evidence="4" id="KW-0540">Nuclease</keyword>
<organism evidence="16 17">
    <name type="scientific">Scylla paramamosain</name>
    <name type="common">Mud crab</name>
    <dbReference type="NCBI Taxonomy" id="85552"/>
    <lineage>
        <taxon>Eukaryota</taxon>
        <taxon>Metazoa</taxon>
        <taxon>Ecdysozoa</taxon>
        <taxon>Arthropoda</taxon>
        <taxon>Crustacea</taxon>
        <taxon>Multicrustacea</taxon>
        <taxon>Malacostraca</taxon>
        <taxon>Eumalacostraca</taxon>
        <taxon>Eucarida</taxon>
        <taxon>Decapoda</taxon>
        <taxon>Pleocyemata</taxon>
        <taxon>Brachyura</taxon>
        <taxon>Eubrachyura</taxon>
        <taxon>Portunoidea</taxon>
        <taxon>Portunidae</taxon>
        <taxon>Portuninae</taxon>
        <taxon>Scylla</taxon>
    </lineage>
</organism>
<keyword evidence="11" id="KW-0234">DNA repair</keyword>
<proteinExistence type="inferred from homology"/>
<gene>
    <name evidence="16" type="ORF">O3P69_015312</name>
</gene>
<dbReference type="EMBL" id="JARAKH010000039">
    <property type="protein sequence ID" value="KAK8382288.1"/>
    <property type="molecule type" value="Genomic_DNA"/>
</dbReference>
<keyword evidence="6" id="KW-0255">Endonuclease</keyword>
<dbReference type="GO" id="GO:0031573">
    <property type="term" value="P:mitotic intra-S DNA damage checkpoint signaling"/>
    <property type="evidence" value="ECO:0007669"/>
    <property type="project" value="TreeGrafter"/>
</dbReference>
<dbReference type="Gene3D" id="3.40.50.300">
    <property type="entry name" value="P-loop containing nucleotide triphosphate hydrolases"/>
    <property type="match status" value="1"/>
</dbReference>
<feature type="domain" description="Deoxynucleoside kinase" evidence="15">
    <location>
        <begin position="40"/>
        <end position="231"/>
    </location>
</feature>
<dbReference type="GO" id="GO:0006302">
    <property type="term" value="P:double-strand break repair"/>
    <property type="evidence" value="ECO:0007669"/>
    <property type="project" value="TreeGrafter"/>
</dbReference>
<evidence type="ECO:0000256" key="10">
    <source>
        <dbReference type="ARBA" id="ARBA00023172"/>
    </source>
</evidence>
<comment type="similarity">
    <text evidence="3">Belongs to the EME1/MMS4 family.</text>
</comment>
<evidence type="ECO:0000256" key="3">
    <source>
        <dbReference type="ARBA" id="ARBA00005313"/>
    </source>
</evidence>
<protein>
    <recommendedName>
        <fullName evidence="15">Deoxynucleoside kinase domain-containing protein</fullName>
    </recommendedName>
</protein>
<evidence type="ECO:0000256" key="11">
    <source>
        <dbReference type="ARBA" id="ARBA00023204"/>
    </source>
</evidence>
<dbReference type="GO" id="GO:0000712">
    <property type="term" value="P:resolution of meiotic recombination intermediates"/>
    <property type="evidence" value="ECO:0007669"/>
    <property type="project" value="TreeGrafter"/>
</dbReference>
<dbReference type="Pfam" id="PF21292">
    <property type="entry name" value="EME1-MUS81_C"/>
    <property type="match status" value="1"/>
</dbReference>
<dbReference type="AlphaFoldDB" id="A0AAW0T3Y5"/>
<evidence type="ECO:0000256" key="13">
    <source>
        <dbReference type="ARBA" id="ARBA00023254"/>
    </source>
</evidence>
<dbReference type="GO" id="GO:0005634">
    <property type="term" value="C:nucleus"/>
    <property type="evidence" value="ECO:0007669"/>
    <property type="project" value="UniProtKB-SubCell"/>
</dbReference>
<evidence type="ECO:0000256" key="1">
    <source>
        <dbReference type="ARBA" id="ARBA00001946"/>
    </source>
</evidence>
<dbReference type="InterPro" id="IPR027417">
    <property type="entry name" value="P-loop_NTPase"/>
</dbReference>
<evidence type="ECO:0000256" key="5">
    <source>
        <dbReference type="ARBA" id="ARBA00022723"/>
    </source>
</evidence>
<dbReference type="Gene3D" id="3.40.50.10130">
    <property type="match status" value="1"/>
</dbReference>
<feature type="compositionally biased region" description="Polar residues" evidence="14">
    <location>
        <begin position="398"/>
        <end position="407"/>
    </location>
</feature>
<dbReference type="InterPro" id="IPR033310">
    <property type="entry name" value="Mms4/EME1/EME2"/>
</dbReference>
<name>A0AAW0T3Y5_SCYPA</name>
<comment type="subcellular location">
    <subcellularLocation>
        <location evidence="2">Nucleus</location>
    </subcellularLocation>
</comment>
<evidence type="ECO:0000259" key="15">
    <source>
        <dbReference type="Pfam" id="PF01712"/>
    </source>
</evidence>
<keyword evidence="13" id="KW-0469">Meiosis</keyword>
<evidence type="ECO:0000256" key="7">
    <source>
        <dbReference type="ARBA" id="ARBA00022763"/>
    </source>
</evidence>
<dbReference type="GO" id="GO:0008821">
    <property type="term" value="F:crossover junction DNA endonuclease activity"/>
    <property type="evidence" value="ECO:0007669"/>
    <property type="project" value="TreeGrafter"/>
</dbReference>
<sequence>MWRCLPRALRYYKPLRAASSGPPRRQEASNGPLHRSRLTVCIEGNIGSGKTTLLKHFSQFPDVEVIWEDVDSWCDVAGYNLLQMAYQDSSRWAHLLQTYIQLTFAKGHAKRVSDGSKVKLMERSIHCARYCFIENQYRSGIITEAEYLVACHWYRQLTSITDCQADLVVYLRTNPQTCYDRVVGRGRPEEVGLPLQLLQDLHKRHEEWLLEGRFPTYGPVTVLNASADLSAMVCSGVGRIAVDMATRTVHQLSSSDEDSEDSFPDLGVRVKSLKRRESGERLEPEAVDLTLSSDTEDVVEMLDEQPEEYLSTPMCKAPRLSEEEPLAASYLIEEEPSAAPCLIEEEPLEASYLIEEEPPTAPCLSDEDPFDAPCLSDEGPLVAPCLSDKEPQLHKVNLPQSSGSQQAVKKPRKATSKEEREAARQRREEKKQWQEEAKQRRAAEKHQRALEKEAAKARREENKCMSRAQKPGECLKLLVVELERRLVEAREGGLVLSQLQEAGVSCRVVDGPVAASVTFFRANPLSGKESQADEAALVVMRIEDFVSAVGKQMHGWGGEAGLCDLCRQWQATLGTPHLSLVVCGVEEYFRKQKNAKQQQVRSAVLGARQHGGSSFQHINRVDMETALVMAQMEFRVNHRLLSDGGKVALYVLQVAKAVAEAPYKREKSEALFSWYAEGSSTSSVKVDKNGVGLYKLWLQQLRQFTHVGVEMAQAVASRYPSPQALVQAYRQCGSQREAELLLADLRVRRGVGPLASEKRVGPEFSRKIHLFLTSRDPDAHLANT</sequence>
<dbReference type="GO" id="GO:0046872">
    <property type="term" value="F:metal ion binding"/>
    <property type="evidence" value="ECO:0007669"/>
    <property type="project" value="UniProtKB-KW"/>
</dbReference>
<evidence type="ECO:0000256" key="2">
    <source>
        <dbReference type="ARBA" id="ARBA00004123"/>
    </source>
</evidence>
<keyword evidence="8" id="KW-0378">Hydrolase</keyword>
<evidence type="ECO:0000256" key="12">
    <source>
        <dbReference type="ARBA" id="ARBA00023242"/>
    </source>
</evidence>
<evidence type="ECO:0000256" key="4">
    <source>
        <dbReference type="ARBA" id="ARBA00022722"/>
    </source>
</evidence>
<keyword evidence="9" id="KW-0460">Magnesium</keyword>
<evidence type="ECO:0000256" key="9">
    <source>
        <dbReference type="ARBA" id="ARBA00022842"/>
    </source>
</evidence>
<dbReference type="Gene3D" id="1.10.150.670">
    <property type="entry name" value="Crossover junction endonuclease EME1, DNA-binding domain"/>
    <property type="match status" value="1"/>
</dbReference>
<evidence type="ECO:0000313" key="16">
    <source>
        <dbReference type="EMBL" id="KAK8382288.1"/>
    </source>
</evidence>
<dbReference type="Proteomes" id="UP001487740">
    <property type="component" value="Unassembled WGS sequence"/>
</dbReference>
<reference evidence="16 17" key="1">
    <citation type="submission" date="2023-03" db="EMBL/GenBank/DDBJ databases">
        <title>High-quality genome of Scylla paramamosain provides insights in environmental adaptation.</title>
        <authorList>
            <person name="Zhang L."/>
        </authorList>
    </citation>
    <scope>NUCLEOTIDE SEQUENCE [LARGE SCALE GENOMIC DNA]</scope>
    <source>
        <strain evidence="16">LZ_2023a</strain>
        <tissue evidence="16">Muscle</tissue>
    </source>
</reference>
<dbReference type="PANTHER" id="PTHR21077:SF5">
    <property type="entry name" value="CROSSOVER JUNCTION ENDONUCLEASE MMS4"/>
    <property type="match status" value="1"/>
</dbReference>
<feature type="compositionally biased region" description="Basic and acidic residues" evidence="14">
    <location>
        <begin position="415"/>
        <end position="464"/>
    </location>
</feature>
<comment type="caution">
    <text evidence="16">The sequence shown here is derived from an EMBL/GenBank/DDBJ whole genome shotgun (WGS) entry which is preliminary data.</text>
</comment>
<dbReference type="GO" id="GO:0031297">
    <property type="term" value="P:replication fork processing"/>
    <property type="evidence" value="ECO:0007669"/>
    <property type="project" value="TreeGrafter"/>
</dbReference>
<dbReference type="Pfam" id="PF01712">
    <property type="entry name" value="dNK"/>
    <property type="match status" value="1"/>
</dbReference>
<keyword evidence="5" id="KW-0479">Metal-binding</keyword>
<evidence type="ECO:0000256" key="14">
    <source>
        <dbReference type="SAM" id="MobiDB-lite"/>
    </source>
</evidence>
<evidence type="ECO:0000256" key="8">
    <source>
        <dbReference type="ARBA" id="ARBA00022801"/>
    </source>
</evidence>